<evidence type="ECO:0000313" key="2">
    <source>
        <dbReference type="Proteomes" id="UP000747399"/>
    </source>
</evidence>
<proteinExistence type="predicted"/>
<sequence>MEKDPAYLQTTVRQAIASACAQGSQKPRGASVIRAAVVGVRFGGLVLLVDSMGVWPWRCRRNNEPDPHELLPEDWTLVVVLPTSLRHSAATVRMMYLLRVCRSLWSVKMVGISELP</sequence>
<organism evidence="1 2">
    <name type="scientific">Volvox africanus</name>
    <dbReference type="NCBI Taxonomy" id="51714"/>
    <lineage>
        <taxon>Eukaryota</taxon>
        <taxon>Viridiplantae</taxon>
        <taxon>Chlorophyta</taxon>
        <taxon>core chlorophytes</taxon>
        <taxon>Chlorophyceae</taxon>
        <taxon>CS clade</taxon>
        <taxon>Chlamydomonadales</taxon>
        <taxon>Volvocaceae</taxon>
        <taxon>Volvox</taxon>
    </lineage>
</organism>
<accession>A0A8J4F6V6</accession>
<comment type="caution">
    <text evidence="1">The sequence shown here is derived from an EMBL/GenBank/DDBJ whole genome shotgun (WGS) entry which is preliminary data.</text>
</comment>
<protein>
    <submittedName>
        <fullName evidence="1">Uncharacterized protein</fullName>
    </submittedName>
</protein>
<gene>
    <name evidence="1" type="ORF">Vafri_16599</name>
</gene>
<name>A0A8J4F6V6_9CHLO</name>
<evidence type="ECO:0000313" key="1">
    <source>
        <dbReference type="EMBL" id="GIL62376.1"/>
    </source>
</evidence>
<dbReference type="EMBL" id="BNCO01000050">
    <property type="protein sequence ID" value="GIL62376.1"/>
    <property type="molecule type" value="Genomic_DNA"/>
</dbReference>
<dbReference type="Proteomes" id="UP000747399">
    <property type="component" value="Unassembled WGS sequence"/>
</dbReference>
<dbReference type="AlphaFoldDB" id="A0A8J4F6V6"/>
<reference evidence="1" key="1">
    <citation type="journal article" date="2021" name="Proc. Natl. Acad. Sci. U.S.A.">
        <title>Three genomes in the algal genus Volvox reveal the fate of a haploid sex-determining region after a transition to homothallism.</title>
        <authorList>
            <person name="Yamamoto K."/>
            <person name="Hamaji T."/>
            <person name="Kawai-Toyooka H."/>
            <person name="Matsuzaki R."/>
            <person name="Takahashi F."/>
            <person name="Nishimura Y."/>
            <person name="Kawachi M."/>
            <person name="Noguchi H."/>
            <person name="Minakuchi Y."/>
            <person name="Umen J.G."/>
            <person name="Toyoda A."/>
            <person name="Nozaki H."/>
        </authorList>
    </citation>
    <scope>NUCLEOTIDE SEQUENCE</scope>
    <source>
        <strain evidence="1">NIES-3780</strain>
    </source>
</reference>
<keyword evidence="2" id="KW-1185">Reference proteome</keyword>